<dbReference type="Pfam" id="PF01915">
    <property type="entry name" value="Glyco_hydro_3_C"/>
    <property type="match status" value="1"/>
</dbReference>
<sequence>MSEDVSRRSAMRLIAAAGAVGAGLGAGGCAPAVPPPGAVPRGAASGAPGAPAAGSGTGTGTGGAARIDALLERLTFEEKTALLHGAPDPASRGQAGYVPGVPRLGIPALRLADGPAGVRVDRPATALPAPVLLASAFDPALAREYGRVIGREGRALGQDVVLAPMANLIRTPYAGRNFETLSEDPHLTADLVGELVRGIQDEGLVAAVKHFALNNQEQGRDTVDVTVGEQTLRETELRGFEAAVAAGAGAVMGACNKVNGVHACESRTLLDELLREGWGFDGWVLSDWGAAHSTVAAIRAGLDMEMPGGTHFGEPLREAVRGGSVPEAAVDQAVHRILTTMDRFGLLAARQPARPPRDAAAGARVARKVATAGAVLLRNEHGTLPLTGAAARSIAVIGPTAQVPFTGGGGSSHVVPDGATAPLTAIRKRAGNGGAVHHALGEDLYGRPLPAKLLTPAADLEAREVGPGRVWTYEGEFRLAADDEWTLLVHYTGKRPGVRLDGEELFPLQQGVAEHYAGGLLGSAPDGMAVRRRTRTLKAGTHRLAVTAAGGDKGQRLRLRHITGAIRAADLAEAVRTAKAARSVVLFAHEDSTEGRDRPSLALPGGQERLIEAVAAANPRTTVVLNTSSATTMPWLPRTGAVLQMYYPGQEGAGATADILFGDVDPGGRLTQTFPADERKTPVGSDPSRYPGVGGRQQYAEGVHVGHRWYDTERETPLFPFGHGLSYTTWQYEKLTVRPQHSGLRVEFTVRNTGRRKGTDVAQVYVGPSDELRLDQPVRALAGYRRITLAPGAAQRVTIDIDARTLSSWDPDKHAWVLGPGRREVFAGRSSRELPLRSKVVLRSR</sequence>
<dbReference type="InterPro" id="IPR006311">
    <property type="entry name" value="TAT_signal"/>
</dbReference>
<dbReference type="InterPro" id="IPR017853">
    <property type="entry name" value="GH"/>
</dbReference>
<dbReference type="Proteomes" id="UP000187151">
    <property type="component" value="Unassembled WGS sequence"/>
</dbReference>
<dbReference type="Gene3D" id="3.40.50.1700">
    <property type="entry name" value="Glycoside hydrolase family 3 C-terminal domain"/>
    <property type="match status" value="1"/>
</dbReference>
<dbReference type="InterPro" id="IPR050288">
    <property type="entry name" value="Cellulose_deg_GH3"/>
</dbReference>
<accession>A0ABX3G9P6</accession>
<feature type="region of interest" description="Disordered" evidence="3">
    <location>
        <begin position="674"/>
        <end position="696"/>
    </location>
</feature>
<dbReference type="EMBL" id="MQUR01000014">
    <property type="protein sequence ID" value="OLZ70100.1"/>
    <property type="molecule type" value="Genomic_DNA"/>
</dbReference>
<dbReference type="Gene3D" id="2.60.40.10">
    <property type="entry name" value="Immunoglobulins"/>
    <property type="match status" value="1"/>
</dbReference>
<evidence type="ECO:0000313" key="6">
    <source>
        <dbReference type="Proteomes" id="UP000187151"/>
    </source>
</evidence>
<dbReference type="InterPro" id="IPR036881">
    <property type="entry name" value="Glyco_hydro_3_C_sf"/>
</dbReference>
<evidence type="ECO:0000256" key="3">
    <source>
        <dbReference type="SAM" id="MobiDB-lite"/>
    </source>
</evidence>
<dbReference type="Pfam" id="PF00933">
    <property type="entry name" value="Glyco_hydro_3"/>
    <property type="match status" value="1"/>
</dbReference>
<dbReference type="Gene3D" id="2.60.120.380">
    <property type="match status" value="1"/>
</dbReference>
<dbReference type="PRINTS" id="PR00133">
    <property type="entry name" value="GLHYDRLASE3"/>
</dbReference>
<feature type="compositionally biased region" description="Low complexity" evidence="3">
    <location>
        <begin position="40"/>
        <end position="54"/>
    </location>
</feature>
<dbReference type="PROSITE" id="PS51318">
    <property type="entry name" value="TAT"/>
    <property type="match status" value="1"/>
</dbReference>
<evidence type="ECO:0000259" key="4">
    <source>
        <dbReference type="SMART" id="SM01217"/>
    </source>
</evidence>
<dbReference type="InterPro" id="IPR002772">
    <property type="entry name" value="Glyco_hydro_3_C"/>
</dbReference>
<feature type="region of interest" description="Disordered" evidence="3">
    <location>
        <begin position="40"/>
        <end position="61"/>
    </location>
</feature>
<evidence type="ECO:0000256" key="2">
    <source>
        <dbReference type="ARBA" id="ARBA00022801"/>
    </source>
</evidence>
<dbReference type="GO" id="GO:0016787">
    <property type="term" value="F:hydrolase activity"/>
    <property type="evidence" value="ECO:0007669"/>
    <property type="project" value="UniProtKB-KW"/>
</dbReference>
<name>A0ABX3G9P6_9ACTN</name>
<dbReference type="PANTHER" id="PTHR42715:SF10">
    <property type="entry name" value="BETA-GLUCOSIDASE"/>
    <property type="match status" value="1"/>
</dbReference>
<dbReference type="InterPro" id="IPR036962">
    <property type="entry name" value="Glyco_hydro_3_N_sf"/>
</dbReference>
<keyword evidence="2 5" id="KW-0378">Hydrolase</keyword>
<dbReference type="InterPro" id="IPR013783">
    <property type="entry name" value="Ig-like_fold"/>
</dbReference>
<proteinExistence type="inferred from homology"/>
<protein>
    <submittedName>
        <fullName evidence="5">Glycosyl hydrolase</fullName>
    </submittedName>
</protein>
<dbReference type="RefSeq" id="WP_076043713.1">
    <property type="nucleotide sequence ID" value="NZ_MQUR01000014.1"/>
</dbReference>
<keyword evidence="6" id="KW-1185">Reference proteome</keyword>
<evidence type="ECO:0000313" key="5">
    <source>
        <dbReference type="EMBL" id="OLZ70100.1"/>
    </source>
</evidence>
<dbReference type="Gene3D" id="3.20.20.300">
    <property type="entry name" value="Glycoside hydrolase, family 3, N-terminal domain"/>
    <property type="match status" value="1"/>
</dbReference>
<comment type="similarity">
    <text evidence="1">Belongs to the glycosyl hydrolase 3 family.</text>
</comment>
<reference evidence="5 6" key="1">
    <citation type="submission" date="2016-01" db="EMBL/GenBank/DDBJ databases">
        <title>Streptomyces amritsarensis strain MTCC 11845 genome sequencing and assembly.</title>
        <authorList>
            <person name="Sharma D."/>
            <person name="Nair G.R."/>
            <person name="Kaur G."/>
            <person name="Manhas R.K."/>
            <person name="Mayilraj S."/>
        </authorList>
    </citation>
    <scope>NUCLEOTIDE SEQUENCE [LARGE SCALE GENOMIC DNA]</scope>
    <source>
        <strain evidence="5 6">MTCC 11845</strain>
    </source>
</reference>
<dbReference type="Pfam" id="PF14310">
    <property type="entry name" value="Fn3-like"/>
    <property type="match status" value="1"/>
</dbReference>
<dbReference type="SUPFAM" id="SSF51445">
    <property type="entry name" value="(Trans)glycosidases"/>
    <property type="match status" value="1"/>
</dbReference>
<organism evidence="5 6">
    <name type="scientific">Streptomyces amritsarensis</name>
    <dbReference type="NCBI Taxonomy" id="681158"/>
    <lineage>
        <taxon>Bacteria</taxon>
        <taxon>Bacillati</taxon>
        <taxon>Actinomycetota</taxon>
        <taxon>Actinomycetes</taxon>
        <taxon>Kitasatosporales</taxon>
        <taxon>Streptomycetaceae</taxon>
        <taxon>Streptomyces</taxon>
    </lineage>
</organism>
<evidence type="ECO:0000256" key="1">
    <source>
        <dbReference type="ARBA" id="ARBA00005336"/>
    </source>
</evidence>
<dbReference type="PROSITE" id="PS51257">
    <property type="entry name" value="PROKAR_LIPOPROTEIN"/>
    <property type="match status" value="1"/>
</dbReference>
<feature type="domain" description="Fibronectin type III-like" evidence="4">
    <location>
        <begin position="760"/>
        <end position="831"/>
    </location>
</feature>
<dbReference type="SMART" id="SM01217">
    <property type="entry name" value="Fn3_like"/>
    <property type="match status" value="1"/>
</dbReference>
<gene>
    <name evidence="5" type="ORF">AVW11_09050</name>
</gene>
<dbReference type="InterPro" id="IPR026891">
    <property type="entry name" value="Fn3-like"/>
</dbReference>
<dbReference type="PANTHER" id="PTHR42715">
    <property type="entry name" value="BETA-GLUCOSIDASE"/>
    <property type="match status" value="1"/>
</dbReference>
<comment type="caution">
    <text evidence="5">The sequence shown here is derived from an EMBL/GenBank/DDBJ whole genome shotgun (WGS) entry which is preliminary data.</text>
</comment>
<dbReference type="SUPFAM" id="SSF52279">
    <property type="entry name" value="Beta-D-glucan exohydrolase, C-terminal domain"/>
    <property type="match status" value="1"/>
</dbReference>
<dbReference type="InterPro" id="IPR001764">
    <property type="entry name" value="Glyco_hydro_3_N"/>
</dbReference>